<dbReference type="AlphaFoldDB" id="A0A3B0WLQ0"/>
<name>A0A3B0WLQ0_9ZZZZ</name>
<reference evidence="5" key="1">
    <citation type="submission" date="2018-06" db="EMBL/GenBank/DDBJ databases">
        <authorList>
            <person name="Zhirakovskaya E."/>
        </authorList>
    </citation>
    <scope>NUCLEOTIDE SEQUENCE</scope>
</reference>
<dbReference type="EMBL" id="UOFD01000063">
    <property type="protein sequence ID" value="VAW53470.1"/>
    <property type="molecule type" value="Genomic_DNA"/>
</dbReference>
<dbReference type="NCBIfam" id="TIGR02352">
    <property type="entry name" value="thiamin_ThiO"/>
    <property type="match status" value="1"/>
</dbReference>
<dbReference type="GO" id="GO:0005737">
    <property type="term" value="C:cytoplasm"/>
    <property type="evidence" value="ECO:0007669"/>
    <property type="project" value="TreeGrafter"/>
</dbReference>
<dbReference type="PANTHER" id="PTHR13847">
    <property type="entry name" value="SARCOSINE DEHYDROGENASE-RELATED"/>
    <property type="match status" value="1"/>
</dbReference>
<gene>
    <name evidence="5" type="ORF">MNBD_GAMMA06-712</name>
</gene>
<dbReference type="GO" id="GO:0043799">
    <property type="term" value="F:glycine oxidase activity"/>
    <property type="evidence" value="ECO:0007669"/>
    <property type="project" value="UniProtKB-EC"/>
</dbReference>
<protein>
    <submittedName>
        <fullName evidence="5">Glycine oxidase ThiO</fullName>
        <ecNumber evidence="5">1.4.3.19</ecNumber>
    </submittedName>
</protein>
<dbReference type="InterPro" id="IPR036188">
    <property type="entry name" value="FAD/NAD-bd_sf"/>
</dbReference>
<evidence type="ECO:0000313" key="5">
    <source>
        <dbReference type="EMBL" id="VAW53470.1"/>
    </source>
</evidence>
<evidence type="ECO:0000256" key="3">
    <source>
        <dbReference type="ARBA" id="ARBA00023002"/>
    </source>
</evidence>
<dbReference type="EC" id="1.4.3.19" evidence="5"/>
<dbReference type="GO" id="GO:0009229">
    <property type="term" value="P:thiamine diphosphate biosynthetic process"/>
    <property type="evidence" value="ECO:0007669"/>
    <property type="project" value="UniProtKB-UniPathway"/>
</dbReference>
<keyword evidence="3 5" id="KW-0560">Oxidoreductase</keyword>
<dbReference type="PANTHER" id="PTHR13847:SF289">
    <property type="entry name" value="GLYCINE OXIDASE"/>
    <property type="match status" value="1"/>
</dbReference>
<proteinExistence type="predicted"/>
<keyword evidence="2" id="KW-0784">Thiamine biosynthesis</keyword>
<dbReference type="GO" id="GO:0050660">
    <property type="term" value="F:flavin adenine dinucleotide binding"/>
    <property type="evidence" value="ECO:0007669"/>
    <property type="project" value="InterPro"/>
</dbReference>
<dbReference type="Gene3D" id="3.30.9.10">
    <property type="entry name" value="D-Amino Acid Oxidase, subunit A, domain 2"/>
    <property type="match status" value="1"/>
</dbReference>
<organism evidence="5">
    <name type="scientific">hydrothermal vent metagenome</name>
    <dbReference type="NCBI Taxonomy" id="652676"/>
    <lineage>
        <taxon>unclassified sequences</taxon>
        <taxon>metagenomes</taxon>
        <taxon>ecological metagenomes</taxon>
    </lineage>
</organism>
<evidence type="ECO:0000256" key="1">
    <source>
        <dbReference type="ARBA" id="ARBA00004948"/>
    </source>
</evidence>
<sequence>MPDCIIVGGGAIGLLTARQLFLQGVDVLLLEKGALGGESSWAGGGIISPLYPWRYGDAVNVLAERSKKIYPVFTKELFEQTGIDCELIDSGLFTVIAEGQQDILSWTKKWSINAEYIGDEKIIRDIESSVGSVVDKGIWMPGIKQIRNPKFVKALKASFEFLSIPYQENTDVEEIIVKNNKAVGVRTKQKTFSADKIIIASGAWSAQFSITQSSVDVLPVKGQMIMYKGEPDLVRRIVLSEGHYIIPRKDGRILAGSTLEKMGFDKSISSTALDELHQSAVALVPLLDELPVERQWAGLRPGTEKGIPYICQHDDVDGLYVHAGHFRNGIVLGAASAELMADIVLGKKPWCDASPYSMTSPH</sequence>
<accession>A0A3B0WLQ0</accession>
<evidence type="ECO:0000259" key="4">
    <source>
        <dbReference type="Pfam" id="PF01266"/>
    </source>
</evidence>
<comment type="pathway">
    <text evidence="1">Cofactor biosynthesis; thiamine diphosphate biosynthesis.</text>
</comment>
<feature type="domain" description="FAD dependent oxidoreductase" evidence="4">
    <location>
        <begin position="3"/>
        <end position="342"/>
    </location>
</feature>
<dbReference type="Pfam" id="PF01266">
    <property type="entry name" value="DAO"/>
    <property type="match status" value="1"/>
</dbReference>
<dbReference type="SUPFAM" id="SSF54373">
    <property type="entry name" value="FAD-linked reductases, C-terminal domain"/>
    <property type="match status" value="1"/>
</dbReference>
<evidence type="ECO:0000256" key="2">
    <source>
        <dbReference type="ARBA" id="ARBA00022977"/>
    </source>
</evidence>
<dbReference type="Gene3D" id="3.50.50.60">
    <property type="entry name" value="FAD/NAD(P)-binding domain"/>
    <property type="match status" value="1"/>
</dbReference>
<dbReference type="UniPathway" id="UPA00060"/>
<dbReference type="InterPro" id="IPR006076">
    <property type="entry name" value="FAD-dep_OxRdtase"/>
</dbReference>
<dbReference type="SUPFAM" id="SSF51905">
    <property type="entry name" value="FAD/NAD(P)-binding domain"/>
    <property type="match status" value="1"/>
</dbReference>
<dbReference type="GO" id="GO:0009228">
    <property type="term" value="P:thiamine biosynthetic process"/>
    <property type="evidence" value="ECO:0007669"/>
    <property type="project" value="UniProtKB-KW"/>
</dbReference>
<dbReference type="InterPro" id="IPR012727">
    <property type="entry name" value="Gly_oxidase_ThiO"/>
</dbReference>